<organism evidence="4 5">
    <name type="scientific">Microbacterium marinilacus</name>
    <dbReference type="NCBI Taxonomy" id="415209"/>
    <lineage>
        <taxon>Bacteria</taxon>
        <taxon>Bacillati</taxon>
        <taxon>Actinomycetota</taxon>
        <taxon>Actinomycetes</taxon>
        <taxon>Micrococcales</taxon>
        <taxon>Microbacteriaceae</taxon>
        <taxon>Microbacterium</taxon>
    </lineage>
</organism>
<proteinExistence type="predicted"/>
<dbReference type="InterPro" id="IPR054120">
    <property type="entry name" value="PBPA_dimer"/>
</dbReference>
<accession>A0ABP7BLZ4</accession>
<dbReference type="EMBL" id="BAAAYV010000012">
    <property type="protein sequence ID" value="GAA3663307.1"/>
    <property type="molecule type" value="Genomic_DNA"/>
</dbReference>
<dbReference type="InterPro" id="IPR050515">
    <property type="entry name" value="Beta-lactam/transpept"/>
</dbReference>
<feature type="domain" description="Penicillin binding protein A dimerisation" evidence="3">
    <location>
        <begin position="52"/>
        <end position="135"/>
    </location>
</feature>
<keyword evidence="5" id="KW-1185">Reference proteome</keyword>
<dbReference type="PANTHER" id="PTHR30627">
    <property type="entry name" value="PEPTIDOGLYCAN D,D-TRANSPEPTIDASE"/>
    <property type="match status" value="1"/>
</dbReference>
<feature type="domain" description="Penicillin-binding protein transpeptidase" evidence="2">
    <location>
        <begin position="156"/>
        <end position="481"/>
    </location>
</feature>
<evidence type="ECO:0000313" key="4">
    <source>
        <dbReference type="EMBL" id="GAA3663307.1"/>
    </source>
</evidence>
<dbReference type="SUPFAM" id="SSF56601">
    <property type="entry name" value="beta-lactamase/transpeptidase-like"/>
    <property type="match status" value="1"/>
</dbReference>
<dbReference type="Pfam" id="PF00905">
    <property type="entry name" value="Transpeptidase"/>
    <property type="match status" value="1"/>
</dbReference>
<dbReference type="Gene3D" id="3.90.1310.10">
    <property type="entry name" value="Penicillin-binding protein 2a (Domain 2)"/>
    <property type="match status" value="1"/>
</dbReference>
<gene>
    <name evidence="4" type="ORF">GCM10022202_26300</name>
</gene>
<feature type="compositionally biased region" description="Polar residues" evidence="1">
    <location>
        <begin position="242"/>
        <end position="261"/>
    </location>
</feature>
<name>A0ABP7BLZ4_9MICO</name>
<dbReference type="Pfam" id="PF21922">
    <property type="entry name" value="PBP_dimer_2"/>
    <property type="match status" value="1"/>
</dbReference>
<dbReference type="Proteomes" id="UP001410795">
    <property type="component" value="Unassembled WGS sequence"/>
</dbReference>
<dbReference type="InterPro" id="IPR001460">
    <property type="entry name" value="PCN-bd_Tpept"/>
</dbReference>
<protein>
    <submittedName>
        <fullName evidence="4">Penicillin-binding transpeptidase domain-containing protein</fullName>
    </submittedName>
</protein>
<comment type="caution">
    <text evidence="4">The sequence shown here is derived from an EMBL/GenBank/DDBJ whole genome shotgun (WGS) entry which is preliminary data.</text>
</comment>
<feature type="region of interest" description="Disordered" evidence="1">
    <location>
        <begin position="234"/>
        <end position="263"/>
    </location>
</feature>
<reference evidence="5" key="1">
    <citation type="journal article" date="2019" name="Int. J. Syst. Evol. Microbiol.">
        <title>The Global Catalogue of Microorganisms (GCM) 10K type strain sequencing project: providing services to taxonomists for standard genome sequencing and annotation.</title>
        <authorList>
            <consortium name="The Broad Institute Genomics Platform"/>
            <consortium name="The Broad Institute Genome Sequencing Center for Infectious Disease"/>
            <person name="Wu L."/>
            <person name="Ma J."/>
        </authorList>
    </citation>
    <scope>NUCLEOTIDE SEQUENCE [LARGE SCALE GENOMIC DNA]</scope>
    <source>
        <strain evidence="5">JCM 16546</strain>
    </source>
</reference>
<dbReference type="Gene3D" id="3.40.710.10">
    <property type="entry name" value="DD-peptidase/beta-lactamase superfamily"/>
    <property type="match status" value="1"/>
</dbReference>
<evidence type="ECO:0000259" key="2">
    <source>
        <dbReference type="Pfam" id="PF00905"/>
    </source>
</evidence>
<dbReference type="RefSeq" id="WP_221857367.1">
    <property type="nucleotide sequence ID" value="NZ_BAAAYV010000012.1"/>
</dbReference>
<dbReference type="InterPro" id="IPR012338">
    <property type="entry name" value="Beta-lactam/transpept-like"/>
</dbReference>
<dbReference type="PANTHER" id="PTHR30627:SF24">
    <property type="entry name" value="PENICILLIN-BINDING PROTEIN 4B"/>
    <property type="match status" value="1"/>
</dbReference>
<sequence>MTKELRRLSIIVLFMFLALFASTSVIQVLQANTLADMPQNRRTLFDSYETQRGAIVAGDSEIATSVPSEDLYAWQREYLDSPMWSHITGYLNPVLQSADGIERVMGQELAGTAGSAFFSRLDQIVTGQPPRGSNVMLSLDPAVQQAAYDALAGLTGAVLAIEPDTGRILAMVSTPGYDANSLAQHDSEGTNTAYDGLLADASQPLQNRAIAGDLNPPGSTFKVVVAAAALASGDYDEDSELPNPSSYRLPQSSNTVHNANGGTCGGGDTVSIADALRLSCNVPFAELAVELGDEPIREMAERFGFNHEFSTPLAATPSSYPDVLDSDAQVALTGFGQGQLTATPLQIAMVSAGIANGGTVMNPYMVDEIVGVDLSVQQSFSPSEFGQAVDADLAELLTSMMVANVQDGAASGARIDGVDVAGKTGTAENGGDEPYTLWFTGFAPADDPEIAVAVVVEDGGGQGQSGSGNTIAAPIAKKVMEAVLSR</sequence>
<evidence type="ECO:0000313" key="5">
    <source>
        <dbReference type="Proteomes" id="UP001410795"/>
    </source>
</evidence>
<evidence type="ECO:0000256" key="1">
    <source>
        <dbReference type="SAM" id="MobiDB-lite"/>
    </source>
</evidence>
<evidence type="ECO:0000259" key="3">
    <source>
        <dbReference type="Pfam" id="PF21922"/>
    </source>
</evidence>